<evidence type="ECO:0000256" key="4">
    <source>
        <dbReference type="ARBA" id="ARBA00012086"/>
    </source>
</evidence>
<organism evidence="16 17">
    <name type="scientific">Fontibacillus panacisegetis</name>
    <dbReference type="NCBI Taxonomy" id="670482"/>
    <lineage>
        <taxon>Bacteria</taxon>
        <taxon>Bacillati</taxon>
        <taxon>Bacillota</taxon>
        <taxon>Bacilli</taxon>
        <taxon>Bacillales</taxon>
        <taxon>Paenibacillaceae</taxon>
        <taxon>Fontibacillus</taxon>
    </lineage>
</organism>
<dbReference type="InterPro" id="IPR002220">
    <property type="entry name" value="DapA-like"/>
</dbReference>
<dbReference type="AlphaFoldDB" id="A0A1G7EWJ8"/>
<evidence type="ECO:0000256" key="13">
    <source>
        <dbReference type="PIRNR" id="PIRNR001365"/>
    </source>
</evidence>
<evidence type="ECO:0000256" key="14">
    <source>
        <dbReference type="PIRSR" id="PIRSR001365-1"/>
    </source>
</evidence>
<keyword evidence="10 12" id="KW-0704">Schiff base</keyword>
<comment type="caution">
    <text evidence="12">Was originally thought to be a dihydrodipicolinate synthase (DHDPS), catalyzing the condensation of (S)-aspartate-beta-semialdehyde [(S)-ASA] and pyruvate to dihydrodipicolinate (DHDP). However, it was shown in E.coli that the product of the enzymatic reaction is not dihydrodipicolinate but in fact (4S)-4-hydroxy-2,3,4,5-tetrahydro-(2S)-dipicolinic acid (HTPA), and that the consecutive dehydration reaction leading to DHDP is not spontaneous but catalyzed by DapB.</text>
</comment>
<comment type="function">
    <text evidence="1 12">Catalyzes the condensation of (S)-aspartate-beta-semialdehyde [(S)-ASA] and pyruvate to 4-hydroxy-tetrahydrodipicolinate (HTPA).</text>
</comment>
<dbReference type="STRING" id="670482.SAMN04488542_101366"/>
<keyword evidence="8 12" id="KW-0457">Lysine biosynthesis</keyword>
<evidence type="ECO:0000256" key="8">
    <source>
        <dbReference type="ARBA" id="ARBA00023154"/>
    </source>
</evidence>
<dbReference type="GO" id="GO:0009089">
    <property type="term" value="P:lysine biosynthetic process via diaminopimelate"/>
    <property type="evidence" value="ECO:0007669"/>
    <property type="project" value="UniProtKB-UniRule"/>
</dbReference>
<feature type="site" description="Part of a proton relay during catalysis" evidence="12">
    <location>
        <position position="109"/>
    </location>
</feature>
<dbReference type="PANTHER" id="PTHR12128:SF66">
    <property type="entry name" value="4-HYDROXY-2-OXOGLUTARATE ALDOLASE, MITOCHONDRIAL"/>
    <property type="match status" value="1"/>
</dbReference>
<comment type="similarity">
    <text evidence="3 12 13">Belongs to the DapA family.</text>
</comment>
<evidence type="ECO:0000256" key="2">
    <source>
        <dbReference type="ARBA" id="ARBA00005120"/>
    </source>
</evidence>
<dbReference type="SMART" id="SM01130">
    <property type="entry name" value="DHDPS"/>
    <property type="match status" value="1"/>
</dbReference>
<dbReference type="HAMAP" id="MF_00418">
    <property type="entry name" value="DapA"/>
    <property type="match status" value="1"/>
</dbReference>
<dbReference type="PANTHER" id="PTHR12128">
    <property type="entry name" value="DIHYDRODIPICOLINATE SYNTHASE"/>
    <property type="match status" value="1"/>
</dbReference>
<dbReference type="OrthoDB" id="9782828at2"/>
<evidence type="ECO:0000256" key="7">
    <source>
        <dbReference type="ARBA" id="ARBA00022915"/>
    </source>
</evidence>
<comment type="subunit">
    <text evidence="12">Homotetramer; dimer of dimers.</text>
</comment>
<proteinExistence type="inferred from homology"/>
<dbReference type="InterPro" id="IPR020624">
    <property type="entry name" value="Schiff_base-form_aldolases_CS"/>
</dbReference>
<evidence type="ECO:0000256" key="11">
    <source>
        <dbReference type="ARBA" id="ARBA00047836"/>
    </source>
</evidence>
<dbReference type="EMBL" id="FNBG01000001">
    <property type="protein sequence ID" value="SDE68014.1"/>
    <property type="molecule type" value="Genomic_DNA"/>
</dbReference>
<gene>
    <name evidence="12" type="primary">dapA</name>
    <name evidence="16" type="ORF">SAMN04488542_101366</name>
</gene>
<feature type="active site" description="Proton donor/acceptor" evidence="12 14">
    <location>
        <position position="135"/>
    </location>
</feature>
<feature type="site" description="Part of a proton relay during catalysis" evidence="12">
    <location>
        <position position="46"/>
    </location>
</feature>
<dbReference type="PIRSF" id="PIRSF001365">
    <property type="entry name" value="DHDPS"/>
    <property type="match status" value="1"/>
</dbReference>
<dbReference type="PRINTS" id="PR00146">
    <property type="entry name" value="DHPICSNTHASE"/>
</dbReference>
<dbReference type="GO" id="GO:0019877">
    <property type="term" value="P:diaminopimelate biosynthetic process"/>
    <property type="evidence" value="ECO:0007669"/>
    <property type="project" value="UniProtKB-UniRule"/>
</dbReference>
<feature type="binding site" evidence="12 15">
    <location>
        <position position="204"/>
    </location>
    <ligand>
        <name>pyruvate</name>
        <dbReference type="ChEBI" id="CHEBI:15361"/>
    </ligand>
</feature>
<evidence type="ECO:0000256" key="12">
    <source>
        <dbReference type="HAMAP-Rule" id="MF_00418"/>
    </source>
</evidence>
<dbReference type="CDD" id="cd00950">
    <property type="entry name" value="DHDPS"/>
    <property type="match status" value="1"/>
</dbReference>
<evidence type="ECO:0000256" key="10">
    <source>
        <dbReference type="ARBA" id="ARBA00023270"/>
    </source>
</evidence>
<dbReference type="NCBIfam" id="TIGR00674">
    <property type="entry name" value="dapA"/>
    <property type="match status" value="1"/>
</dbReference>
<keyword evidence="5 12" id="KW-0963">Cytoplasm</keyword>
<dbReference type="RefSeq" id="WP_091226223.1">
    <property type="nucleotide sequence ID" value="NZ_FNBG01000001.1"/>
</dbReference>
<dbReference type="Gene3D" id="3.20.20.70">
    <property type="entry name" value="Aldolase class I"/>
    <property type="match status" value="1"/>
</dbReference>
<feature type="binding site" evidence="12 15">
    <location>
        <position position="47"/>
    </location>
    <ligand>
        <name>pyruvate</name>
        <dbReference type="ChEBI" id="CHEBI:15361"/>
    </ligand>
</feature>
<name>A0A1G7EWJ8_9BACL</name>
<dbReference type="Pfam" id="PF00701">
    <property type="entry name" value="DHDPS"/>
    <property type="match status" value="1"/>
</dbReference>
<comment type="pathway">
    <text evidence="2 12">Amino-acid biosynthesis; L-lysine biosynthesis via DAP pathway; (S)-tetrahydrodipicolinate from L-aspartate: step 3/4.</text>
</comment>
<dbReference type="Proteomes" id="UP000198972">
    <property type="component" value="Unassembled WGS sequence"/>
</dbReference>
<evidence type="ECO:0000256" key="9">
    <source>
        <dbReference type="ARBA" id="ARBA00023239"/>
    </source>
</evidence>
<evidence type="ECO:0000313" key="17">
    <source>
        <dbReference type="Proteomes" id="UP000198972"/>
    </source>
</evidence>
<sequence>MEFGRLITAMVTPFDNQGNIDWEQTARLMDYLIEEQKSDSLVVSGTTGESPTLTDEEKLKLFEFSVKHAAGRCKIIAGTGSNETAHSVNLTREAEKLGVDAALLVVPYYNRPSQEGIYRHFEAIANVTKLPIIVYNVPSRTVVSMSAETTLRLAQIPNIVATKECAPLEQVAHIVYNAPEGFRVYSGDDSAALPAMSVGGYGIISVASHLVGVKMKQMIQVFQEGHVQEAAKMHQELLPMFKGLFECPNPVAVKYALNEIGYAVGTVRLPLVPPTEEEGERIRKLLK</sequence>
<evidence type="ECO:0000313" key="16">
    <source>
        <dbReference type="EMBL" id="SDE68014.1"/>
    </source>
</evidence>
<keyword evidence="6 12" id="KW-0028">Amino-acid biosynthesis</keyword>
<protein>
    <recommendedName>
        <fullName evidence="4 12">4-hydroxy-tetrahydrodipicolinate synthase</fullName>
        <shortName evidence="12">HTPA synthase</shortName>
        <ecNumber evidence="4 12">4.3.3.7</ecNumber>
    </recommendedName>
</protein>
<dbReference type="GO" id="GO:0008840">
    <property type="term" value="F:4-hydroxy-tetrahydrodipicolinate synthase activity"/>
    <property type="evidence" value="ECO:0007669"/>
    <property type="project" value="UniProtKB-UniRule"/>
</dbReference>
<keyword evidence="17" id="KW-1185">Reference proteome</keyword>
<comment type="subcellular location">
    <subcellularLocation>
        <location evidence="12">Cytoplasm</location>
    </subcellularLocation>
</comment>
<comment type="catalytic activity">
    <reaction evidence="11 12">
        <text>L-aspartate 4-semialdehyde + pyruvate = (2S,4S)-4-hydroxy-2,3,4,5-tetrahydrodipicolinate + H2O + H(+)</text>
        <dbReference type="Rhea" id="RHEA:34171"/>
        <dbReference type="ChEBI" id="CHEBI:15361"/>
        <dbReference type="ChEBI" id="CHEBI:15377"/>
        <dbReference type="ChEBI" id="CHEBI:15378"/>
        <dbReference type="ChEBI" id="CHEBI:67139"/>
        <dbReference type="ChEBI" id="CHEBI:537519"/>
        <dbReference type="EC" id="4.3.3.7"/>
    </reaction>
</comment>
<dbReference type="UniPathway" id="UPA00034">
    <property type="reaction ID" value="UER00017"/>
</dbReference>
<evidence type="ECO:0000256" key="3">
    <source>
        <dbReference type="ARBA" id="ARBA00007592"/>
    </source>
</evidence>
<feature type="active site" description="Schiff-base intermediate with substrate" evidence="12 14">
    <location>
        <position position="163"/>
    </location>
</feature>
<dbReference type="GO" id="GO:0005829">
    <property type="term" value="C:cytosol"/>
    <property type="evidence" value="ECO:0007669"/>
    <property type="project" value="TreeGrafter"/>
</dbReference>
<dbReference type="PROSITE" id="PS00665">
    <property type="entry name" value="DHDPS_1"/>
    <property type="match status" value="1"/>
</dbReference>
<dbReference type="InterPro" id="IPR005263">
    <property type="entry name" value="DapA"/>
</dbReference>
<reference evidence="16 17" key="1">
    <citation type="submission" date="2016-10" db="EMBL/GenBank/DDBJ databases">
        <authorList>
            <person name="de Groot N.N."/>
        </authorList>
    </citation>
    <scope>NUCLEOTIDE SEQUENCE [LARGE SCALE GENOMIC DNA]</scope>
    <source>
        <strain evidence="16 17">DSM 28129</strain>
    </source>
</reference>
<dbReference type="SUPFAM" id="SSF51569">
    <property type="entry name" value="Aldolase"/>
    <property type="match status" value="1"/>
</dbReference>
<evidence type="ECO:0000256" key="6">
    <source>
        <dbReference type="ARBA" id="ARBA00022605"/>
    </source>
</evidence>
<keyword evidence="7 12" id="KW-0220">Diaminopimelate biosynthesis</keyword>
<dbReference type="EC" id="4.3.3.7" evidence="4 12"/>
<accession>A0A1G7EWJ8</accession>
<dbReference type="InterPro" id="IPR013785">
    <property type="entry name" value="Aldolase_TIM"/>
</dbReference>
<keyword evidence="9 12" id="KW-0456">Lyase</keyword>
<evidence type="ECO:0000256" key="1">
    <source>
        <dbReference type="ARBA" id="ARBA00003294"/>
    </source>
</evidence>
<evidence type="ECO:0000256" key="15">
    <source>
        <dbReference type="PIRSR" id="PIRSR001365-2"/>
    </source>
</evidence>
<evidence type="ECO:0000256" key="5">
    <source>
        <dbReference type="ARBA" id="ARBA00022490"/>
    </source>
</evidence>